<gene>
    <name evidence="2" type="ORF">PFISCL1PPCAC_13289</name>
</gene>
<dbReference type="EMBL" id="BTSY01000004">
    <property type="protein sequence ID" value="GMT21992.1"/>
    <property type="molecule type" value="Genomic_DNA"/>
</dbReference>
<keyword evidence="3" id="KW-1185">Reference proteome</keyword>
<comment type="caution">
    <text evidence="2">The sequence shown here is derived from an EMBL/GenBank/DDBJ whole genome shotgun (WGS) entry which is preliminary data.</text>
</comment>
<sequence length="76" mass="8606">IEYVIGRPLTSTPPHMQRRQHMFAPPGFMVTAMPPVQMRARTQGEERETTEADETGTNISMSSKKSKKPTRDEDDS</sequence>
<evidence type="ECO:0000256" key="1">
    <source>
        <dbReference type="SAM" id="MobiDB-lite"/>
    </source>
</evidence>
<feature type="non-terminal residue" evidence="2">
    <location>
        <position position="1"/>
    </location>
</feature>
<feature type="region of interest" description="Disordered" evidence="1">
    <location>
        <begin position="39"/>
        <end position="76"/>
    </location>
</feature>
<proteinExistence type="predicted"/>
<feature type="non-terminal residue" evidence="2">
    <location>
        <position position="76"/>
    </location>
</feature>
<dbReference type="AlphaFoldDB" id="A0AAV5VTG7"/>
<organism evidence="2 3">
    <name type="scientific">Pristionchus fissidentatus</name>
    <dbReference type="NCBI Taxonomy" id="1538716"/>
    <lineage>
        <taxon>Eukaryota</taxon>
        <taxon>Metazoa</taxon>
        <taxon>Ecdysozoa</taxon>
        <taxon>Nematoda</taxon>
        <taxon>Chromadorea</taxon>
        <taxon>Rhabditida</taxon>
        <taxon>Rhabditina</taxon>
        <taxon>Diplogasteromorpha</taxon>
        <taxon>Diplogasteroidea</taxon>
        <taxon>Neodiplogasteridae</taxon>
        <taxon>Pristionchus</taxon>
    </lineage>
</organism>
<accession>A0AAV5VTG7</accession>
<protein>
    <submittedName>
        <fullName evidence="2">Uncharacterized protein</fullName>
    </submittedName>
</protein>
<evidence type="ECO:0000313" key="3">
    <source>
        <dbReference type="Proteomes" id="UP001432322"/>
    </source>
</evidence>
<dbReference type="Proteomes" id="UP001432322">
    <property type="component" value="Unassembled WGS sequence"/>
</dbReference>
<name>A0AAV5VTG7_9BILA</name>
<reference evidence="2" key="1">
    <citation type="submission" date="2023-10" db="EMBL/GenBank/DDBJ databases">
        <title>Genome assembly of Pristionchus species.</title>
        <authorList>
            <person name="Yoshida K."/>
            <person name="Sommer R.J."/>
        </authorList>
    </citation>
    <scope>NUCLEOTIDE SEQUENCE</scope>
    <source>
        <strain evidence="2">RS5133</strain>
    </source>
</reference>
<evidence type="ECO:0000313" key="2">
    <source>
        <dbReference type="EMBL" id="GMT21992.1"/>
    </source>
</evidence>